<gene>
    <name evidence="3" type="ORF">ICJ83_05115</name>
</gene>
<dbReference type="Pfam" id="PF20130">
    <property type="entry name" value="DUF6520"/>
    <property type="match status" value="1"/>
</dbReference>
<protein>
    <recommendedName>
        <fullName evidence="5">Secreted protein</fullName>
    </recommendedName>
</protein>
<comment type="caution">
    <text evidence="3">The sequence shown here is derived from an EMBL/GenBank/DDBJ whole genome shotgun (WGS) entry which is preliminary data.</text>
</comment>
<evidence type="ECO:0000313" key="4">
    <source>
        <dbReference type="Proteomes" id="UP000600588"/>
    </source>
</evidence>
<evidence type="ECO:0000256" key="1">
    <source>
        <dbReference type="SAM" id="MobiDB-lite"/>
    </source>
</evidence>
<feature type="signal peptide" evidence="2">
    <location>
        <begin position="1"/>
        <end position="15"/>
    </location>
</feature>
<evidence type="ECO:0000313" key="3">
    <source>
        <dbReference type="EMBL" id="MBD0831508.1"/>
    </source>
</evidence>
<evidence type="ECO:0000256" key="2">
    <source>
        <dbReference type="SAM" id="SignalP"/>
    </source>
</evidence>
<sequence length="77" mass="8252">MPALAIMLAVGLSFATETLNSSVTGYYDDPAIPGVQSTTTDCMQQPSGVQCETPEGFPLYATPDLDNIPNNELRKDE</sequence>
<dbReference type="AlphaFoldDB" id="A0A8J6U763"/>
<dbReference type="InterPro" id="IPR045391">
    <property type="entry name" value="DUF6520"/>
</dbReference>
<proteinExistence type="predicted"/>
<dbReference type="EMBL" id="JACVXB010000002">
    <property type="protein sequence ID" value="MBD0831508.1"/>
    <property type="molecule type" value="Genomic_DNA"/>
</dbReference>
<feature type="region of interest" description="Disordered" evidence="1">
    <location>
        <begin position="58"/>
        <end position="77"/>
    </location>
</feature>
<organism evidence="3 4">
    <name type="scientific">Aestuariibaculum sediminum</name>
    <dbReference type="NCBI Taxonomy" id="2770637"/>
    <lineage>
        <taxon>Bacteria</taxon>
        <taxon>Pseudomonadati</taxon>
        <taxon>Bacteroidota</taxon>
        <taxon>Flavobacteriia</taxon>
        <taxon>Flavobacteriales</taxon>
        <taxon>Flavobacteriaceae</taxon>
    </lineage>
</organism>
<evidence type="ECO:0008006" key="5">
    <source>
        <dbReference type="Google" id="ProtNLM"/>
    </source>
</evidence>
<accession>A0A8J6U763</accession>
<dbReference type="Proteomes" id="UP000600588">
    <property type="component" value="Unassembled WGS sequence"/>
</dbReference>
<reference evidence="3 4" key="1">
    <citation type="submission" date="2020-09" db="EMBL/GenBank/DDBJ databases">
        <title>TT11 complete genome.</title>
        <authorList>
            <person name="Wu Z."/>
        </authorList>
    </citation>
    <scope>NUCLEOTIDE SEQUENCE [LARGE SCALE GENOMIC DNA]</scope>
    <source>
        <strain evidence="3 4">TT11</strain>
    </source>
</reference>
<feature type="chain" id="PRO_5035270456" description="Secreted protein" evidence="2">
    <location>
        <begin position="16"/>
        <end position="77"/>
    </location>
</feature>
<keyword evidence="4" id="KW-1185">Reference proteome</keyword>
<name>A0A8J6U763_9FLAO</name>
<keyword evidence="2" id="KW-0732">Signal</keyword>